<keyword evidence="2" id="KW-0812">Transmembrane</keyword>
<dbReference type="PANTHER" id="PTHR10566:SF113">
    <property type="entry name" value="PROTEIN ACTIVITY OF BC1 COMPLEX KINASE 7, CHLOROPLASTIC"/>
    <property type="match status" value="1"/>
</dbReference>
<feature type="transmembrane region" description="Helical" evidence="2">
    <location>
        <begin position="626"/>
        <end position="647"/>
    </location>
</feature>
<dbReference type="CDD" id="cd05121">
    <property type="entry name" value="ABC1_ADCK3-like"/>
    <property type="match status" value="1"/>
</dbReference>
<dbReference type="InterPro" id="IPR004147">
    <property type="entry name" value="ABC1_dom"/>
</dbReference>
<evidence type="ECO:0000259" key="3">
    <source>
        <dbReference type="Pfam" id="PF03109"/>
    </source>
</evidence>
<feature type="transmembrane region" description="Helical" evidence="2">
    <location>
        <begin position="595"/>
        <end position="614"/>
    </location>
</feature>
<dbReference type="Proteomes" id="UP001260872">
    <property type="component" value="Unassembled WGS sequence"/>
</dbReference>
<protein>
    <submittedName>
        <fullName evidence="4">AarF/UbiB family protein</fullName>
    </submittedName>
</protein>
<feature type="transmembrane region" description="Helical" evidence="2">
    <location>
        <begin position="6"/>
        <end position="23"/>
    </location>
</feature>
<feature type="transmembrane region" description="Helical" evidence="2">
    <location>
        <begin position="35"/>
        <end position="56"/>
    </location>
</feature>
<keyword evidence="5" id="KW-1185">Reference proteome</keyword>
<evidence type="ECO:0000256" key="1">
    <source>
        <dbReference type="ARBA" id="ARBA00009670"/>
    </source>
</evidence>
<evidence type="ECO:0000313" key="5">
    <source>
        <dbReference type="Proteomes" id="UP001260872"/>
    </source>
</evidence>
<reference evidence="5" key="1">
    <citation type="submission" date="2023-07" db="EMBL/GenBank/DDBJ databases">
        <title>Description of three actinobacteria isolated from air of manufacturing shop in a pharmaceutical factory.</title>
        <authorList>
            <person name="Zhang D.-F."/>
        </authorList>
    </citation>
    <scope>NUCLEOTIDE SEQUENCE [LARGE SCALE GENOMIC DNA]</scope>
    <source>
        <strain evidence="5">CCTCC AB 207010</strain>
    </source>
</reference>
<keyword evidence="2" id="KW-0472">Membrane</keyword>
<dbReference type="InterPro" id="IPR050154">
    <property type="entry name" value="UbiB_kinase"/>
</dbReference>
<comment type="caution">
    <text evidence="4">The sequence shown here is derived from an EMBL/GenBank/DDBJ whole genome shotgun (WGS) entry which is preliminary data.</text>
</comment>
<dbReference type="SUPFAM" id="SSF56112">
    <property type="entry name" value="Protein kinase-like (PK-like)"/>
    <property type="match status" value="1"/>
</dbReference>
<organism evidence="4 5">
    <name type="scientific">Nesterenkonia flava</name>
    <dbReference type="NCBI Taxonomy" id="469799"/>
    <lineage>
        <taxon>Bacteria</taxon>
        <taxon>Bacillati</taxon>
        <taxon>Actinomycetota</taxon>
        <taxon>Actinomycetes</taxon>
        <taxon>Micrococcales</taxon>
        <taxon>Micrococcaceae</taxon>
        <taxon>Nesterenkonia</taxon>
    </lineage>
</organism>
<dbReference type="RefSeq" id="WP_310537487.1">
    <property type="nucleotide sequence ID" value="NZ_BAAAOC010000088.1"/>
</dbReference>
<comment type="similarity">
    <text evidence="1">Belongs to the protein kinase superfamily. ADCK protein kinase family.</text>
</comment>
<dbReference type="PANTHER" id="PTHR10566">
    <property type="entry name" value="CHAPERONE-ACTIVITY OF BC1 COMPLEX CABC1 -RELATED"/>
    <property type="match status" value="1"/>
</dbReference>
<dbReference type="InterPro" id="IPR011009">
    <property type="entry name" value="Kinase-like_dom_sf"/>
</dbReference>
<keyword evidence="2" id="KW-1133">Transmembrane helix</keyword>
<evidence type="ECO:0000256" key="2">
    <source>
        <dbReference type="SAM" id="Phobius"/>
    </source>
</evidence>
<accession>A0ABU1FVC1</accession>
<name>A0ABU1FVC1_9MICC</name>
<feature type="domain" description="ABC1 atypical kinase-like" evidence="3">
    <location>
        <begin position="191"/>
        <end position="434"/>
    </location>
</feature>
<feature type="transmembrane region" description="Helical" evidence="2">
    <location>
        <begin position="76"/>
        <end position="97"/>
    </location>
</feature>
<evidence type="ECO:0000313" key="4">
    <source>
        <dbReference type="EMBL" id="MDR5712106.1"/>
    </source>
</evidence>
<gene>
    <name evidence="4" type="ORF">RH857_08180</name>
</gene>
<dbReference type="Pfam" id="PF03109">
    <property type="entry name" value="ABC1"/>
    <property type="match status" value="1"/>
</dbReference>
<proteinExistence type="inferred from homology"/>
<dbReference type="EMBL" id="JAVKGT010000018">
    <property type="protein sequence ID" value="MDR5712106.1"/>
    <property type="molecule type" value="Genomic_DNA"/>
</dbReference>
<dbReference type="Gene3D" id="1.10.510.10">
    <property type="entry name" value="Transferase(Phosphotransferase) domain 1"/>
    <property type="match status" value="1"/>
</dbReference>
<sequence>MPQPVVVVTVILAALVMTGVLTLSARRVLGARTSLPRTVVASVVAVGSLWPLGLLFADRFGILDDDGSLVSAPGPLFVTALLMVLWLHVAAVLMLVVMEALAPTASVPSLTQLVRGSYHRARRARRLAQLTRIMSSSGLSHVLRTGPRHQEFSESLVTAINRAGVTYVKLGQMLSTRHDLLPENLTTALSRLQTHAAPLSDEVVTEVVRSELGAEPESLFRSFSHTPLAAASVAQVHEAVTQEGQHVVVKVQRPEARRQVRDDIEVLHQAALIAEDRFDWARNMSVTSIIDELMESVRQELDYRQELSNTRAVEAALSGVRNIVTPTPVPELSTSRVLVVTKLDGVPLTSARERVEALSAEHRARLAENLVDVLIEGIFIKGVFHSDLHPGNIMLLEDGRLGLLDFGSIGVLDSEARQVLATLIYAIVHDDAVTATNAFILAFDVPDEVDQAQLQRAIGREIALVQGTAELDAGLFARLFELARDFGVGIPLGVTAAFRSLGAVESSLQLLNPDMSLLEAARSRMHSMMRRLNSPGRLAAQALGSSAVATAVARRLPMRVEEVSSALAQGRLTIDARPFGHDSDRHWLRSLVDDAISTAVAVASLITAAILLTAGQGEPVVGALSLYDVTGAVFAFSGVVLALRPILRVYQRTIRP</sequence>